<evidence type="ECO:0000313" key="2">
    <source>
        <dbReference type="EMBL" id="MBB4133540.1"/>
    </source>
</evidence>
<accession>A0A840EZH0</accession>
<evidence type="ECO:0000313" key="3">
    <source>
        <dbReference type="Proteomes" id="UP000551501"/>
    </source>
</evidence>
<proteinExistence type="predicted"/>
<organism evidence="2 3">
    <name type="scientific">Gordonia humi</name>
    <dbReference type="NCBI Taxonomy" id="686429"/>
    <lineage>
        <taxon>Bacteria</taxon>
        <taxon>Bacillati</taxon>
        <taxon>Actinomycetota</taxon>
        <taxon>Actinomycetes</taxon>
        <taxon>Mycobacteriales</taxon>
        <taxon>Gordoniaceae</taxon>
        <taxon>Gordonia</taxon>
    </lineage>
</organism>
<dbReference type="Gene3D" id="3.40.50.10540">
    <property type="entry name" value="Crotonobetainyl-coa:carnitine coa-transferase, domain 1"/>
    <property type="match status" value="2"/>
</dbReference>
<dbReference type="Pfam" id="PF02515">
    <property type="entry name" value="CoA_transf_3"/>
    <property type="match status" value="2"/>
</dbReference>
<dbReference type="EMBL" id="JACIFP010000001">
    <property type="protein sequence ID" value="MBB4133540.1"/>
    <property type="molecule type" value="Genomic_DNA"/>
</dbReference>
<dbReference type="GO" id="GO:0016740">
    <property type="term" value="F:transferase activity"/>
    <property type="evidence" value="ECO:0007669"/>
    <property type="project" value="UniProtKB-KW"/>
</dbReference>
<dbReference type="InterPro" id="IPR044855">
    <property type="entry name" value="CoA-Trfase_III_dom3_sf"/>
</dbReference>
<comment type="caution">
    <text evidence="2">The sequence shown here is derived from an EMBL/GenBank/DDBJ whole genome shotgun (WGS) entry which is preliminary data.</text>
</comment>
<dbReference type="PANTHER" id="PTHR48228">
    <property type="entry name" value="SUCCINYL-COA--D-CITRAMALATE COA-TRANSFERASE"/>
    <property type="match status" value="1"/>
</dbReference>
<dbReference type="Gene3D" id="3.30.1540.10">
    <property type="entry name" value="formyl-coa transferase, domain 3"/>
    <property type="match status" value="2"/>
</dbReference>
<reference evidence="2 3" key="1">
    <citation type="submission" date="2020-08" db="EMBL/GenBank/DDBJ databases">
        <title>Sequencing the genomes of 1000 actinobacteria strains.</title>
        <authorList>
            <person name="Klenk H.-P."/>
        </authorList>
    </citation>
    <scope>NUCLEOTIDE SEQUENCE [LARGE SCALE GENOMIC DNA]</scope>
    <source>
        <strain evidence="2 3">DSM 45298</strain>
    </source>
</reference>
<dbReference type="SUPFAM" id="SSF89796">
    <property type="entry name" value="CoA-transferase family III (CaiB/BaiF)"/>
    <property type="match status" value="1"/>
</dbReference>
<dbReference type="Proteomes" id="UP000551501">
    <property type="component" value="Unassembled WGS sequence"/>
</dbReference>
<dbReference type="InterPro" id="IPR023606">
    <property type="entry name" value="CoA-Trfase_III_dom_1_sf"/>
</dbReference>
<gene>
    <name evidence="2" type="ORF">BKA16_000092</name>
</gene>
<dbReference type="InterPro" id="IPR003673">
    <property type="entry name" value="CoA-Trfase_fam_III"/>
</dbReference>
<evidence type="ECO:0000256" key="1">
    <source>
        <dbReference type="SAM" id="MobiDB-lite"/>
    </source>
</evidence>
<dbReference type="InterPro" id="IPR050509">
    <property type="entry name" value="CoA-transferase_III"/>
</dbReference>
<keyword evidence="2" id="KW-0808">Transferase</keyword>
<keyword evidence="3" id="KW-1185">Reference proteome</keyword>
<sequence length="392" mass="41297">MSDVRDAERIGPPLTDIEWLDGVNVVEVTTAVSAPLVGRVLAELGAEVVKVESRAKPDVNRARLPRPTDPEGFPADEAFQLLHEASSSKRSVTLNLKTEAGRGLFLDLLGDADVFIENFVPGWLDRLGLTVADLRARFPRLVILSASGYGQTGPLRTQRSYAPVMSALAGVEGLIGYDDGDVLGCSALALADLNCSFYGVALVSAALRGREDTGQGCHIDLSQIEAASTLAGEAFAEYGVTGTPPGPRGNADPDGRPWTLIRDPGDRDGSGWIAAAGATDGLGAEDLSRGSVSRDELLARLTARGVETSPVLTPDQVAADPASAARGFTQTIAHPNALVGDLHITSVPWRLDGRLPRVRSVAPLLGSDNSAVLTRYVTDETLQGFDEEGALR</sequence>
<name>A0A840EZH0_9ACTN</name>
<dbReference type="AlphaFoldDB" id="A0A840EZH0"/>
<dbReference type="RefSeq" id="WP_183368721.1">
    <property type="nucleotide sequence ID" value="NZ_BAABHL010000111.1"/>
</dbReference>
<feature type="region of interest" description="Disordered" evidence="1">
    <location>
        <begin position="240"/>
        <end position="268"/>
    </location>
</feature>
<protein>
    <submittedName>
        <fullName evidence="2">Crotonobetainyl-CoA:carnitine CoA-transferase CaiB-like acyl-CoA transferase</fullName>
    </submittedName>
</protein>
<dbReference type="PANTHER" id="PTHR48228:SF7">
    <property type="entry name" value="FATTY ACYL-COA TRANSFERASE RV3272-RELATED"/>
    <property type="match status" value="1"/>
</dbReference>